<dbReference type="SUPFAM" id="SSF53300">
    <property type="entry name" value="vWA-like"/>
    <property type="match status" value="2"/>
</dbReference>
<dbReference type="AlphaFoldDB" id="B9XSA8"/>
<dbReference type="STRING" id="320771.Cflav_PD0244"/>
<dbReference type="SUPFAM" id="SSF52317">
    <property type="entry name" value="Class I glutamine amidotransferase-like"/>
    <property type="match status" value="1"/>
</dbReference>
<evidence type="ECO:0000313" key="4">
    <source>
        <dbReference type="EMBL" id="EEF57278.1"/>
    </source>
</evidence>
<dbReference type="PANTHER" id="PTHR37947">
    <property type="entry name" value="BLL2462 PROTEIN"/>
    <property type="match status" value="1"/>
</dbReference>
<dbReference type="InterPro" id="IPR036465">
    <property type="entry name" value="vWFA_dom_sf"/>
</dbReference>
<dbReference type="Gene3D" id="3.40.50.410">
    <property type="entry name" value="von Willebrand factor, type A domain"/>
    <property type="match status" value="1"/>
</dbReference>
<dbReference type="InterPro" id="IPR029062">
    <property type="entry name" value="Class_I_gatase-like"/>
</dbReference>
<keyword evidence="2" id="KW-0472">Membrane</keyword>
<dbReference type="InterPro" id="IPR010768">
    <property type="entry name" value="GATase1-like"/>
</dbReference>
<name>B9XSA8_PEDPL</name>
<protein>
    <submittedName>
        <fullName evidence="4">von Willebrand factor type A</fullName>
    </submittedName>
</protein>
<dbReference type="Pfam" id="PF00092">
    <property type="entry name" value="VWA"/>
    <property type="match status" value="1"/>
</dbReference>
<evidence type="ECO:0000256" key="2">
    <source>
        <dbReference type="SAM" id="Phobius"/>
    </source>
</evidence>
<keyword evidence="5" id="KW-1185">Reference proteome</keyword>
<accession>B9XSA8</accession>
<evidence type="ECO:0000256" key="1">
    <source>
        <dbReference type="SAM" id="MobiDB-lite"/>
    </source>
</evidence>
<evidence type="ECO:0000259" key="3">
    <source>
        <dbReference type="PROSITE" id="PS50234"/>
    </source>
</evidence>
<dbReference type="PROSITE" id="PS50234">
    <property type="entry name" value="VWFA"/>
    <property type="match status" value="1"/>
</dbReference>
<sequence>MNFQFTHPYYLMLLIPALVWVVWLALKSDVQVSAWRRWTGFWLRTVIVTALILALAGLQWLRPLEGMNVFFLLDRSDSVPSPQQEAARTLVNQMSEKKKKTDKAGVVVFGSEASIETAVNQAVDVEKIQAVVGRERTDIEGAIRLGTAAFPENGQKRLVLLSDGNENVGDAMASVLASRPLGVTVDVVPMGITRGNDVSVQKLSVPPKLKKGQVFELKIFVQADRAQSATIRLYRNEQYLGEQKVELSAGKNLFTFPQTLPEPGFYSYDVRVEAPGDLLPQNNRASAFTSVKGEPRILIVSSDPDADKELARALQSSRLETKLVGINGMPSTLGEMQSYDSIFLSNVAAGDLGRDLQLLLESAVRDFGVGLVCVGGDQTYAAGGYRGTPLETTLPLDMELDSKKVLPSGAVALVMHGMEFANGNQVARDCAQGVLAALGPNDEMGVVLWDGNEHWLFPMTKVKDKKALGRQIAGMNQGDLPSFQGVMTLAHEGLKKSHSNLKHIIVFSDGDPNAPSPSLMNDIVSDRITVSTVLIAGHAGPETMIWIADHGKGRFYPVTSPNELPQIFIKEAAVILKSAIYEDPFKPQLRASSELVRGIGATEYPMLLGYVATTPKPRAEVPLWTDKGDPLLAHWQYGLGRAVAFTSDAKAKWAKNWLGWDKYKQFWSQIGQWSLRRLENADFTTDVTVEKGEGQISLEALDEQGNYKNFLELVADVVSPKGEKISVPLEQTGPGHYEAKFPTKAVGSYVLNIKDIKDGKVRGSQVVGASVNYSPEFNASEPNENLLRRLAESGGGKVLDPDNLSDNPFLHDRQKTFQPRELWEWLLKFAILMFPLDVAVRRIQLEREEMQRAWRKVRSKIFFWQGVPREPEAEESLTALLARRDQVRSTQTAASEPNPDLFRPEKPVVLATKDIFAPAGEQESETAVADHPGVATKSKEPDKNQPVSTTSRLLDAKRRAQKRKE</sequence>
<dbReference type="RefSeq" id="WP_007418691.1">
    <property type="nucleotide sequence ID" value="NZ_ABOX02000076.1"/>
</dbReference>
<dbReference type="Pfam" id="PF13519">
    <property type="entry name" value="VWA_2"/>
    <property type="match status" value="1"/>
</dbReference>
<feature type="transmembrane region" description="Helical" evidence="2">
    <location>
        <begin position="6"/>
        <end position="26"/>
    </location>
</feature>
<dbReference type="EMBL" id="ABOX02000076">
    <property type="protein sequence ID" value="EEF57278.1"/>
    <property type="molecule type" value="Genomic_DNA"/>
</dbReference>
<feature type="transmembrane region" description="Helical" evidence="2">
    <location>
        <begin position="38"/>
        <end position="61"/>
    </location>
</feature>
<dbReference type="OrthoDB" id="9781333at2"/>
<keyword evidence="2" id="KW-0812">Transmembrane</keyword>
<proteinExistence type="predicted"/>
<feature type="domain" description="VWFA" evidence="3">
    <location>
        <begin position="68"/>
        <end position="240"/>
    </location>
</feature>
<keyword evidence="2" id="KW-1133">Transmembrane helix</keyword>
<evidence type="ECO:0000313" key="5">
    <source>
        <dbReference type="Proteomes" id="UP000003688"/>
    </source>
</evidence>
<dbReference type="InterPro" id="IPR002035">
    <property type="entry name" value="VWF_A"/>
</dbReference>
<dbReference type="Proteomes" id="UP000003688">
    <property type="component" value="Unassembled WGS sequence"/>
</dbReference>
<comment type="caution">
    <text evidence="4">The sequence shown here is derived from an EMBL/GenBank/DDBJ whole genome shotgun (WGS) entry which is preliminary data.</text>
</comment>
<feature type="region of interest" description="Disordered" evidence="1">
    <location>
        <begin position="913"/>
        <end position="965"/>
    </location>
</feature>
<dbReference type="Gene3D" id="3.40.50.880">
    <property type="match status" value="2"/>
</dbReference>
<organism evidence="4 5">
    <name type="scientific">Pedosphaera parvula (strain Ellin514)</name>
    <dbReference type="NCBI Taxonomy" id="320771"/>
    <lineage>
        <taxon>Bacteria</taxon>
        <taxon>Pseudomonadati</taxon>
        <taxon>Verrucomicrobiota</taxon>
        <taxon>Pedosphaerae</taxon>
        <taxon>Pedosphaerales</taxon>
        <taxon>Pedosphaeraceae</taxon>
        <taxon>Pedosphaera</taxon>
    </lineage>
</organism>
<dbReference type="SMART" id="SM00327">
    <property type="entry name" value="VWA"/>
    <property type="match status" value="2"/>
</dbReference>
<dbReference type="Pfam" id="PF07090">
    <property type="entry name" value="GATase1_like"/>
    <property type="match status" value="1"/>
</dbReference>
<dbReference type="PANTHER" id="PTHR37947:SF2">
    <property type="entry name" value="VON WILLEBRAND FACTOR TYPE A"/>
    <property type="match status" value="1"/>
</dbReference>
<gene>
    <name evidence="4" type="ORF">Cflav_PD0244</name>
</gene>
<reference evidence="4 5" key="1">
    <citation type="journal article" date="2011" name="J. Bacteriol.">
        <title>Genome sequence of 'Pedosphaera parvula' Ellin514, an aerobic Verrucomicrobial isolate from pasture soil.</title>
        <authorList>
            <person name="Kant R."/>
            <person name="van Passel M.W."/>
            <person name="Sangwan P."/>
            <person name="Palva A."/>
            <person name="Lucas S."/>
            <person name="Copeland A."/>
            <person name="Lapidus A."/>
            <person name="Glavina Del Rio T."/>
            <person name="Dalin E."/>
            <person name="Tice H."/>
            <person name="Bruce D."/>
            <person name="Goodwin L."/>
            <person name="Pitluck S."/>
            <person name="Chertkov O."/>
            <person name="Larimer F.W."/>
            <person name="Land M.L."/>
            <person name="Hauser L."/>
            <person name="Brettin T.S."/>
            <person name="Detter J.C."/>
            <person name="Han S."/>
            <person name="de Vos W.M."/>
            <person name="Janssen P.H."/>
            <person name="Smidt H."/>
        </authorList>
    </citation>
    <scope>NUCLEOTIDE SEQUENCE [LARGE SCALE GENOMIC DNA]</scope>
    <source>
        <strain evidence="4 5">Ellin514</strain>
    </source>
</reference>
<dbReference type="CDD" id="cd00198">
    <property type="entry name" value="vWFA"/>
    <property type="match status" value="1"/>
</dbReference>